<protein>
    <submittedName>
        <fullName evidence="1">DUF6022 family protein</fullName>
    </submittedName>
</protein>
<evidence type="ECO:0000313" key="1">
    <source>
        <dbReference type="EMBL" id="UUI03486.1"/>
    </source>
</evidence>
<dbReference type="Pfam" id="PF19486">
    <property type="entry name" value="DUF6022"/>
    <property type="match status" value="1"/>
</dbReference>
<sequence>MNKLIDVMSAKGRTIEILTHYIQEYIDDQWEQVWNLNLEKLENVYVKNGDVAYGIYISKLFHPVMREIYEAGLKPKPLLPGDFRQSKESWGPWEERERRFWSVIYQENDQALGTLFTRIFHDHTCLRIPKTPKLYFMKETDSEYISRSMLIDNPEAQNLIPEEE</sequence>
<gene>
    <name evidence="1" type="ORF">NP439_01965</name>
</gene>
<proteinExistence type="predicted"/>
<evidence type="ECO:0000313" key="2">
    <source>
        <dbReference type="Proteomes" id="UP001059773"/>
    </source>
</evidence>
<dbReference type="RefSeq" id="WP_052400706.1">
    <property type="nucleotide sequence ID" value="NZ_CABKTI010000002.1"/>
</dbReference>
<organism evidence="1 2">
    <name type="scientific">Oceanobacillus jeddahense</name>
    <dbReference type="NCBI Taxonomy" id="1462527"/>
    <lineage>
        <taxon>Bacteria</taxon>
        <taxon>Bacillati</taxon>
        <taxon>Bacillota</taxon>
        <taxon>Bacilli</taxon>
        <taxon>Bacillales</taxon>
        <taxon>Bacillaceae</taxon>
        <taxon>Oceanobacillus</taxon>
    </lineage>
</organism>
<dbReference type="EMBL" id="CP101914">
    <property type="protein sequence ID" value="UUI03486.1"/>
    <property type="molecule type" value="Genomic_DNA"/>
</dbReference>
<dbReference type="InterPro" id="IPR046064">
    <property type="entry name" value="DUF6022"/>
</dbReference>
<reference evidence="1" key="1">
    <citation type="submission" date="2022-07" db="EMBL/GenBank/DDBJ databases">
        <title>FELIX.</title>
        <authorList>
            <person name="Wan K.H."/>
            <person name="Park S."/>
            <person name="Lawrence Q."/>
            <person name="Eichenberger J.P."/>
            <person name="Booth B.W."/>
            <person name="Piaggio A.J."/>
            <person name="Chandler J.C."/>
            <person name="Franklin A.B."/>
            <person name="Celniker S.E."/>
        </authorList>
    </citation>
    <scope>NUCLEOTIDE SEQUENCE</scope>
    <source>
        <strain evidence="1">QA-1986 374</strain>
    </source>
</reference>
<dbReference type="Proteomes" id="UP001059773">
    <property type="component" value="Chromosome"/>
</dbReference>
<accession>A0ABY5JT59</accession>
<keyword evidence="2" id="KW-1185">Reference proteome</keyword>
<name>A0ABY5JT59_9BACI</name>